<organism evidence="1 2">
    <name type="scientific">Paramecium octaurelia</name>
    <dbReference type="NCBI Taxonomy" id="43137"/>
    <lineage>
        <taxon>Eukaryota</taxon>
        <taxon>Sar</taxon>
        <taxon>Alveolata</taxon>
        <taxon>Ciliophora</taxon>
        <taxon>Intramacronucleata</taxon>
        <taxon>Oligohymenophorea</taxon>
        <taxon>Peniculida</taxon>
        <taxon>Parameciidae</taxon>
        <taxon>Paramecium</taxon>
    </lineage>
</organism>
<dbReference type="OMA" id="TFEKVMS"/>
<proteinExistence type="predicted"/>
<name>A0A8S1WV59_PAROT</name>
<reference evidence="1" key="1">
    <citation type="submission" date="2021-01" db="EMBL/GenBank/DDBJ databases">
        <authorList>
            <consortium name="Genoscope - CEA"/>
            <person name="William W."/>
        </authorList>
    </citation>
    <scope>NUCLEOTIDE SEQUENCE</scope>
</reference>
<dbReference type="AlphaFoldDB" id="A0A8S1WV59"/>
<evidence type="ECO:0000313" key="2">
    <source>
        <dbReference type="Proteomes" id="UP000683925"/>
    </source>
</evidence>
<keyword evidence="2" id="KW-1185">Reference proteome</keyword>
<dbReference type="Proteomes" id="UP000683925">
    <property type="component" value="Unassembled WGS sequence"/>
</dbReference>
<sequence length="934" mass="112163">MSINHKKKIFENTNSNQFQNSLEYVQVPKILEQSMIQQNLQQNSQLRNSNQLDLSKQVLNELQILSPNDLEQFLILFRQPQQINIKLENSMTNTQFGQQQYYEQLETEGEKLRYKLKSDARIVQSIIEKHSKMRSNKQRCIQQMNHLINEIKQSNNVSKYQELNRSIKYNFNQLESIQLELQDIQKDASTFEKVMSVSAQQQQTHHQYNQGSNLLDHTIGHSSNETSEAEFTSLSLQIYSSIEMHAKELEQTISEKKRLMYISENNLQYKQACQGLIQLIKKYPQFEQLKSQQMIKLEKIASIYFLDFQNELNQQILQYAQITEQIRQSLSIIEKMKYLLEQAKSLDCVTEFYEYIEKQLTGTQLMITADNNIKLVKAYQKQFKMINVNTYQYFHIMRHKIYNKCLREFDQLQFNVKMAQSLQQILLNQVKIYKNYIQSNYFQLFNDVLAKLKQDLKFEIWMHLINLFKEQNQKKKDLQNVLQYLKNLKYENQVLSRFIQLFQQLLETELERIKDFYPQLHKYLEIKDFKAQKEFENFQSQYLQCYNEIHPKQQSILSDINFYLEKTINQQPNDQQLQQLRSLQNFQPKIRYLSNKKICGNFNAIKVQFEGLLQFEIDIFQLQSSMKAILSTNFNLILDDFLDITKINNNSVLSQLMDFIQKNIKINSEIKSQSLFNIKEQQLRQLQWLWIFFEQFDKFRSSLSLLFNNNQTIQFSSYLQFLTKTKFSTLFYQLSKCNKKVSIKWCDLQQQLTQICFRSYLSYIKQLLDKVILLEMDIPLNQIQLNKENCQLILQFLQQQYISEFQRFIFKYQIYKNIKQMQSNEENFNQIKQYMEQLQFGQNVDDCLDLNYILIECSESQLKDVEVFTSLQEEWILDHLEQGDTSFLQDFINQEGIFSFNLMKYNQKLQRLAKLSVEQSINWKNIKQILKQES</sequence>
<evidence type="ECO:0000313" key="1">
    <source>
        <dbReference type="EMBL" id="CAD8189666.1"/>
    </source>
</evidence>
<accession>A0A8S1WV59</accession>
<dbReference type="OrthoDB" id="10318340at2759"/>
<gene>
    <name evidence="1" type="ORF">POCTA_138.1.T0950174</name>
</gene>
<dbReference type="EMBL" id="CAJJDP010000094">
    <property type="protein sequence ID" value="CAD8189666.1"/>
    <property type="molecule type" value="Genomic_DNA"/>
</dbReference>
<comment type="caution">
    <text evidence="1">The sequence shown here is derived from an EMBL/GenBank/DDBJ whole genome shotgun (WGS) entry which is preliminary data.</text>
</comment>
<protein>
    <submittedName>
        <fullName evidence="1">Uncharacterized protein</fullName>
    </submittedName>
</protein>